<protein>
    <submittedName>
        <fullName evidence="1">Uncharacterized protein</fullName>
    </submittedName>
</protein>
<comment type="caution">
    <text evidence="1">The sequence shown here is derived from an EMBL/GenBank/DDBJ whole genome shotgun (WGS) entry which is preliminary data.</text>
</comment>
<proteinExistence type="predicted"/>
<organism evidence="1 2">
    <name type="scientific">Helicobacter canis NCTC 12740</name>
    <dbReference type="NCBI Taxonomy" id="1357399"/>
    <lineage>
        <taxon>Bacteria</taxon>
        <taxon>Pseudomonadati</taxon>
        <taxon>Campylobacterota</taxon>
        <taxon>Epsilonproteobacteria</taxon>
        <taxon>Campylobacterales</taxon>
        <taxon>Helicobacteraceae</taxon>
        <taxon>Helicobacter</taxon>
    </lineage>
</organism>
<evidence type="ECO:0000313" key="1">
    <source>
        <dbReference type="EMBL" id="ETD27238.1"/>
    </source>
</evidence>
<reference evidence="1 2" key="1">
    <citation type="submission" date="2013-10" db="EMBL/GenBank/DDBJ databases">
        <title>The Genome Sequence of Helicobacter canis NCTC 12740.</title>
        <authorList>
            <consortium name="The Broad Institute Genomics Platform"/>
            <person name="Earl A."/>
            <person name="Fox J.G."/>
            <person name="Shen Z."/>
            <person name="Young S.K."/>
            <person name="Zeng Q."/>
            <person name="Gargeya S."/>
            <person name="Fitzgerald M."/>
            <person name="Abouelleil A."/>
            <person name="Alvarado L."/>
            <person name="Chapman S.B."/>
            <person name="Gainer-Dewar J."/>
            <person name="Goldberg J."/>
            <person name="Griggs A."/>
            <person name="Gujja S."/>
            <person name="Hansen M."/>
            <person name="Howarth C."/>
            <person name="Imamovic A."/>
            <person name="Ireland A."/>
            <person name="Larimer J."/>
            <person name="McCowan C."/>
            <person name="Murphy C."/>
            <person name="Pearson M."/>
            <person name="Poon T.W."/>
            <person name="Priest M."/>
            <person name="Roberts A."/>
            <person name="Saif S."/>
            <person name="Shea T."/>
            <person name="Sykes S."/>
            <person name="Wortman J."/>
            <person name="Nusbaum C."/>
            <person name="Birren B."/>
        </authorList>
    </citation>
    <scope>NUCLEOTIDE SEQUENCE [LARGE SCALE GENOMIC DNA]</scope>
    <source>
        <strain evidence="1 2">NCTC 12740</strain>
    </source>
</reference>
<dbReference type="AlphaFoldDB" id="V8CIK5"/>
<evidence type="ECO:0000313" key="2">
    <source>
        <dbReference type="Proteomes" id="UP000018688"/>
    </source>
</evidence>
<dbReference type="Proteomes" id="UP000018688">
    <property type="component" value="Unassembled WGS sequence"/>
</dbReference>
<name>V8CIK5_9HELI</name>
<accession>V8CIK5</accession>
<sequence length="34" mass="3533">MFTAAEKLLGALLVVLGVVSIVIAFIPDGLLHLV</sequence>
<dbReference type="HOGENOM" id="CLU_220611_1_0_7"/>
<gene>
    <name evidence="1" type="ORF">HMPREF2087_00147</name>
</gene>
<keyword evidence="2" id="KW-1185">Reference proteome</keyword>
<dbReference type="STRING" id="1357399.HMPREF2087_00147"/>
<dbReference type="EMBL" id="AZJJ01000001">
    <property type="protein sequence ID" value="ETD27238.1"/>
    <property type="molecule type" value="Genomic_DNA"/>
</dbReference>